<dbReference type="GO" id="GO:0030311">
    <property type="term" value="P:poly-N-acetyllactosamine biosynthetic process"/>
    <property type="evidence" value="ECO:0000318"/>
    <property type="project" value="GO_Central"/>
</dbReference>
<evidence type="ECO:0000256" key="13">
    <source>
        <dbReference type="RuleBase" id="RU363063"/>
    </source>
</evidence>
<keyword evidence="9 13" id="KW-0333">Golgi apparatus</keyword>
<evidence type="ECO:0000256" key="11">
    <source>
        <dbReference type="ARBA" id="ARBA00023136"/>
    </source>
</evidence>
<dbReference type="OrthoDB" id="5957813at2759"/>
<accession>A0A8J0UTW3</accession>
<comment type="pathway">
    <text evidence="2">Protein modification; protein glycosylation.</text>
</comment>
<dbReference type="Pfam" id="PF01762">
    <property type="entry name" value="Galactosyl_T"/>
    <property type="match status" value="1"/>
</dbReference>
<evidence type="ECO:0000313" key="15">
    <source>
        <dbReference type="Proteomes" id="UP000186698"/>
    </source>
</evidence>
<keyword evidence="10" id="KW-0443">Lipid metabolism</keyword>
<evidence type="ECO:0000256" key="4">
    <source>
        <dbReference type="ARBA" id="ARBA00022676"/>
    </source>
</evidence>
<evidence type="ECO:0000256" key="10">
    <source>
        <dbReference type="ARBA" id="ARBA00023098"/>
    </source>
</evidence>
<dbReference type="KEGG" id="xla:108711807"/>
<dbReference type="Gene3D" id="3.90.550.50">
    <property type="match status" value="1"/>
</dbReference>
<evidence type="ECO:0000256" key="7">
    <source>
        <dbReference type="ARBA" id="ARBA00022968"/>
    </source>
</evidence>
<dbReference type="GO" id="GO:0000139">
    <property type="term" value="C:Golgi membrane"/>
    <property type="evidence" value="ECO:0000318"/>
    <property type="project" value="GO_Central"/>
</dbReference>
<keyword evidence="8 13" id="KW-1133">Transmembrane helix</keyword>
<name>A0A8J0UTW3_XENLA</name>
<evidence type="ECO:0000256" key="3">
    <source>
        <dbReference type="ARBA" id="ARBA00008661"/>
    </source>
</evidence>
<comment type="similarity">
    <text evidence="3 13">Belongs to the glycosyltransferase 31 family.</text>
</comment>
<evidence type="ECO:0000256" key="6">
    <source>
        <dbReference type="ARBA" id="ARBA00022692"/>
    </source>
</evidence>
<keyword evidence="6 13" id="KW-0812">Transmembrane</keyword>
<evidence type="ECO:0000256" key="5">
    <source>
        <dbReference type="ARBA" id="ARBA00022679"/>
    </source>
</evidence>
<comment type="subcellular location">
    <subcellularLocation>
        <location evidence="1 13">Golgi apparatus membrane</location>
        <topology evidence="1 13">Single-pass type II membrane protein</topology>
    </subcellularLocation>
</comment>
<dbReference type="GO" id="GO:0006493">
    <property type="term" value="P:protein O-linked glycosylation"/>
    <property type="evidence" value="ECO:0000318"/>
    <property type="project" value="GO_Central"/>
</dbReference>
<evidence type="ECO:0000256" key="12">
    <source>
        <dbReference type="ARBA" id="ARBA00023180"/>
    </source>
</evidence>
<dbReference type="PANTHER" id="PTHR11214:SF384">
    <property type="entry name" value="HEXOSYLTRANSFERASE"/>
    <property type="match status" value="1"/>
</dbReference>
<feature type="transmembrane region" description="Helical" evidence="13">
    <location>
        <begin position="57"/>
        <end position="76"/>
    </location>
</feature>
<gene>
    <name evidence="16" type="primary">LOC108711807</name>
</gene>
<dbReference type="EC" id="2.4.1.-" evidence="13"/>
<evidence type="ECO:0000256" key="9">
    <source>
        <dbReference type="ARBA" id="ARBA00023034"/>
    </source>
</evidence>
<dbReference type="RefSeq" id="XP_018109359.1">
    <property type="nucleotide sequence ID" value="XM_018253870.2"/>
</dbReference>
<keyword evidence="7 13" id="KW-0735">Signal-anchor</keyword>
<organism evidence="15 16">
    <name type="scientific">Xenopus laevis</name>
    <name type="common">African clawed frog</name>
    <dbReference type="NCBI Taxonomy" id="8355"/>
    <lineage>
        <taxon>Eukaryota</taxon>
        <taxon>Metazoa</taxon>
        <taxon>Chordata</taxon>
        <taxon>Craniata</taxon>
        <taxon>Vertebrata</taxon>
        <taxon>Euteleostomi</taxon>
        <taxon>Amphibia</taxon>
        <taxon>Batrachia</taxon>
        <taxon>Anura</taxon>
        <taxon>Pipoidea</taxon>
        <taxon>Pipidae</taxon>
        <taxon>Xenopodinae</taxon>
        <taxon>Xenopus</taxon>
        <taxon>Xenopus</taxon>
    </lineage>
</organism>
<evidence type="ECO:0000256" key="1">
    <source>
        <dbReference type="ARBA" id="ARBA00004323"/>
    </source>
</evidence>
<keyword evidence="5" id="KW-0808">Transferase</keyword>
<dbReference type="GO" id="GO:0006629">
    <property type="term" value="P:lipid metabolic process"/>
    <property type="evidence" value="ECO:0007669"/>
    <property type="project" value="UniProtKB-KW"/>
</dbReference>
<feature type="region of interest" description="Disordered" evidence="14">
    <location>
        <begin position="1"/>
        <end position="31"/>
    </location>
</feature>
<sequence>MTVDINEEMKGKLQKTNANNSGWAPPLGDKRQNLDRVGVSQTYRTVSMGAIVRRRSLIGAMLVSLVIFVTRNGILYRKPIKHEPVMPDYLTRESATLSDGQNTYHLNMSQFQSDFPHLQTYKCSVKLTPHRQQKMGNPKPVLMMAMKSHPRSTARRQAARRTWAREEEVDGFWVKPIFLIAKTEVSGQMELVALESREFGDILQWDFNEGHHNLSLKERCFLEWLDSEVPEVKFIFKGDDDEYVNPRTVVRYVKEHGSSPLTLHGNLCANYEVFRFTKYAISKTLYPNDKYPSFLSGGGFLFPGTSVKYLHEAAQKIPVFPLDDVYFGFLVLAANLTYRHDSRFYVLGLTFNACKYQEALVVHGIEPERLIQIWTEVQRAQCQGGQSRR</sequence>
<protein>
    <recommendedName>
        <fullName evidence="13">Hexosyltransferase</fullName>
        <ecNumber evidence="13">2.4.1.-</ecNumber>
    </recommendedName>
</protein>
<dbReference type="FunFam" id="3.90.550.50:FF:000001">
    <property type="entry name" value="Hexosyltransferase"/>
    <property type="match status" value="1"/>
</dbReference>
<dbReference type="AlphaFoldDB" id="A0A8J0UTW3"/>
<dbReference type="Proteomes" id="UP000186698">
    <property type="component" value="Chromosome 3L"/>
</dbReference>
<evidence type="ECO:0000256" key="8">
    <source>
        <dbReference type="ARBA" id="ARBA00022989"/>
    </source>
</evidence>
<keyword evidence="11 13" id="KW-0472">Membrane</keyword>
<proteinExistence type="inferred from homology"/>
<dbReference type="PANTHER" id="PTHR11214">
    <property type="entry name" value="BETA-1,3-N-ACETYLGLUCOSAMINYLTRANSFERASE"/>
    <property type="match status" value="1"/>
</dbReference>
<evidence type="ECO:0000256" key="2">
    <source>
        <dbReference type="ARBA" id="ARBA00004922"/>
    </source>
</evidence>
<keyword evidence="15" id="KW-1185">Reference proteome</keyword>
<evidence type="ECO:0000256" key="14">
    <source>
        <dbReference type="SAM" id="MobiDB-lite"/>
    </source>
</evidence>
<evidence type="ECO:0000313" key="16">
    <source>
        <dbReference type="RefSeq" id="XP_018109359.1"/>
    </source>
</evidence>
<dbReference type="GO" id="GO:0016262">
    <property type="term" value="F:protein N-acetylglucosaminyltransferase activity"/>
    <property type="evidence" value="ECO:0000318"/>
    <property type="project" value="GO_Central"/>
</dbReference>
<dbReference type="InterPro" id="IPR002659">
    <property type="entry name" value="Glyco_trans_31"/>
</dbReference>
<keyword evidence="12" id="KW-0325">Glycoprotein</keyword>
<reference evidence="16" key="1">
    <citation type="submission" date="2025-08" db="UniProtKB">
        <authorList>
            <consortium name="RefSeq"/>
        </authorList>
    </citation>
    <scope>IDENTIFICATION</scope>
    <source>
        <strain evidence="16">J_2021</strain>
        <tissue evidence="16">Erythrocytes</tissue>
    </source>
</reference>
<dbReference type="GeneID" id="108711807"/>
<keyword evidence="4 13" id="KW-0328">Glycosyltransferase</keyword>